<sequence length="279" mass="32042">MASDDGVTYVVPEKHRRARNWTDAEMKGLMYVWEEYFVALKSATRNAKIYERMANRLYEVTGERRHREEIKMKLTNMTFQYRKLKHTTNGVGTTDWPYYSIIENILAKPCSGPEVKEDPGSDPHLAGPSMAGGSTEATLPPFAPEEEGLSLPMRGFITEYTGSSDEKDLKLEELSDSSVSVISANSRSHSFPAKRRRVLQASSSPPSSSSLRKRKLQVMEAMLQEQRKMRRAVEETCREVQRVMQQQNLMQVQNQKLQERMMNLLEKMVWPRDSAQSRT</sequence>
<comment type="caution">
    <text evidence="5">The sequence shown here is derived from an EMBL/GenBank/DDBJ whole genome shotgun (WGS) entry which is preliminary data.</text>
</comment>
<dbReference type="Gene3D" id="1.10.10.60">
    <property type="entry name" value="Homeodomain-like"/>
    <property type="match status" value="1"/>
</dbReference>
<evidence type="ECO:0000256" key="3">
    <source>
        <dbReference type="SAM" id="MobiDB-lite"/>
    </source>
</evidence>
<feature type="region of interest" description="Disordered" evidence="3">
    <location>
        <begin position="177"/>
        <end position="214"/>
    </location>
</feature>
<proteinExistence type="predicted"/>
<accession>A0ABD1IXZ2</accession>
<reference evidence="5 6" key="1">
    <citation type="submission" date="2024-09" db="EMBL/GenBank/DDBJ databases">
        <title>A chromosome-level genome assembly of Gray's grenadier anchovy, Coilia grayii.</title>
        <authorList>
            <person name="Fu Z."/>
        </authorList>
    </citation>
    <scope>NUCLEOTIDE SEQUENCE [LARGE SCALE GENOMIC DNA]</scope>
    <source>
        <strain evidence="5">G4</strain>
        <tissue evidence="5">Muscle</tissue>
    </source>
</reference>
<dbReference type="EMBL" id="JBHFQA010000022">
    <property type="protein sequence ID" value="KAL2079105.1"/>
    <property type="molecule type" value="Genomic_DNA"/>
</dbReference>
<dbReference type="InterPro" id="IPR026095">
    <property type="entry name" value="Myb/SANT-like_DNA-bd_dom_prot"/>
</dbReference>
<feature type="region of interest" description="Disordered" evidence="3">
    <location>
        <begin position="112"/>
        <end position="148"/>
    </location>
</feature>
<gene>
    <name evidence="5" type="ORF">ACEWY4_024849</name>
</gene>
<evidence type="ECO:0000259" key="4">
    <source>
        <dbReference type="Pfam" id="PF13837"/>
    </source>
</evidence>
<evidence type="ECO:0000256" key="2">
    <source>
        <dbReference type="SAM" id="Coils"/>
    </source>
</evidence>
<feature type="coiled-coil region" evidence="2">
    <location>
        <begin position="216"/>
        <end position="267"/>
    </location>
</feature>
<organism evidence="5 6">
    <name type="scientific">Coilia grayii</name>
    <name type="common">Gray's grenadier anchovy</name>
    <dbReference type="NCBI Taxonomy" id="363190"/>
    <lineage>
        <taxon>Eukaryota</taxon>
        <taxon>Metazoa</taxon>
        <taxon>Chordata</taxon>
        <taxon>Craniata</taxon>
        <taxon>Vertebrata</taxon>
        <taxon>Euteleostomi</taxon>
        <taxon>Actinopterygii</taxon>
        <taxon>Neopterygii</taxon>
        <taxon>Teleostei</taxon>
        <taxon>Clupei</taxon>
        <taxon>Clupeiformes</taxon>
        <taxon>Clupeoidei</taxon>
        <taxon>Engraulidae</taxon>
        <taxon>Coilinae</taxon>
        <taxon>Coilia</taxon>
    </lineage>
</organism>
<name>A0ABD1IXZ2_9TELE</name>
<evidence type="ECO:0000256" key="1">
    <source>
        <dbReference type="ARBA" id="ARBA00070622"/>
    </source>
</evidence>
<feature type="domain" description="Myb/SANT-like DNA-binding" evidence="4">
    <location>
        <begin position="19"/>
        <end position="104"/>
    </location>
</feature>
<dbReference type="FunFam" id="1.10.10.60:FF:000135">
    <property type="entry name" value="Myb/SANT-like DNA-binding domain containing 1"/>
    <property type="match status" value="1"/>
</dbReference>
<dbReference type="PANTHER" id="PTHR22666">
    <property type="entry name" value="MYB_SANT-LIKE DNA-BINDING DOMAIN-CONTAINING PROTEIN 1"/>
    <property type="match status" value="1"/>
</dbReference>
<keyword evidence="6" id="KW-1185">Reference proteome</keyword>
<evidence type="ECO:0000313" key="5">
    <source>
        <dbReference type="EMBL" id="KAL2079105.1"/>
    </source>
</evidence>
<keyword evidence="2" id="KW-0175">Coiled coil</keyword>
<dbReference type="Pfam" id="PF13837">
    <property type="entry name" value="Myb_DNA-bind_4"/>
    <property type="match status" value="1"/>
</dbReference>
<evidence type="ECO:0000313" key="6">
    <source>
        <dbReference type="Proteomes" id="UP001591681"/>
    </source>
</evidence>
<dbReference type="PANTHER" id="PTHR22666:SF3">
    <property type="entry name" value="MYB_SANT-LIKE DNA-BINDING DOMAIN-CONTAINING PROTEIN 1"/>
    <property type="match status" value="1"/>
</dbReference>
<dbReference type="InterPro" id="IPR044822">
    <property type="entry name" value="Myb_DNA-bind_4"/>
</dbReference>
<dbReference type="AlphaFoldDB" id="A0ABD1IXZ2"/>
<dbReference type="Proteomes" id="UP001591681">
    <property type="component" value="Unassembled WGS sequence"/>
</dbReference>
<protein>
    <recommendedName>
        <fullName evidence="1">Myb/SANT-like DNA-binding domain-containing protein 1</fullName>
    </recommendedName>
</protein>